<dbReference type="EMBL" id="SDPV01000001">
    <property type="protein sequence ID" value="RXZ65432.1"/>
    <property type="molecule type" value="Genomic_DNA"/>
</dbReference>
<name>A0A4Q2KPB9_9SPHN</name>
<dbReference type="Gene3D" id="3.30.360.10">
    <property type="entry name" value="Dihydrodipicolinate Reductase, domain 2"/>
    <property type="match status" value="1"/>
</dbReference>
<dbReference type="InterPro" id="IPR055170">
    <property type="entry name" value="GFO_IDH_MocA-like_dom"/>
</dbReference>
<proteinExistence type="predicted"/>
<dbReference type="InterPro" id="IPR036291">
    <property type="entry name" value="NAD(P)-bd_dom_sf"/>
</dbReference>
<accession>A0A4Q2KPB9</accession>
<feature type="domain" description="Gfo/Idh/MocA-like oxidoreductase N-terminal" evidence="2">
    <location>
        <begin position="4"/>
        <end position="121"/>
    </location>
</feature>
<dbReference type="Pfam" id="PF01408">
    <property type="entry name" value="GFO_IDH_MocA"/>
    <property type="match status" value="1"/>
</dbReference>
<dbReference type="SUPFAM" id="SSF55347">
    <property type="entry name" value="Glyceraldehyde-3-phosphate dehydrogenase-like, C-terminal domain"/>
    <property type="match status" value="1"/>
</dbReference>
<dbReference type="SUPFAM" id="SSF51735">
    <property type="entry name" value="NAD(P)-binding Rossmann-fold domains"/>
    <property type="match status" value="1"/>
</dbReference>
<gene>
    <name evidence="4" type="ORF">ETX26_01340</name>
</gene>
<evidence type="ECO:0000256" key="1">
    <source>
        <dbReference type="ARBA" id="ARBA00023002"/>
    </source>
</evidence>
<dbReference type="PANTHER" id="PTHR43818:SF11">
    <property type="entry name" value="BCDNA.GH03377"/>
    <property type="match status" value="1"/>
</dbReference>
<feature type="domain" description="GFO/IDH/MocA-like oxidoreductase" evidence="3">
    <location>
        <begin position="132"/>
        <end position="257"/>
    </location>
</feature>
<organism evidence="4 5">
    <name type="scientific">Pelagerythrobacter rhizovicinus</name>
    <dbReference type="NCBI Taxonomy" id="2268576"/>
    <lineage>
        <taxon>Bacteria</taxon>
        <taxon>Pseudomonadati</taxon>
        <taxon>Pseudomonadota</taxon>
        <taxon>Alphaproteobacteria</taxon>
        <taxon>Sphingomonadales</taxon>
        <taxon>Erythrobacteraceae</taxon>
        <taxon>Pelagerythrobacter</taxon>
    </lineage>
</organism>
<reference evidence="4 5" key="1">
    <citation type="submission" date="2019-01" db="EMBL/GenBank/DDBJ databases">
        <title>Altererythrobacter rhizovicinus sp. nov., isolated from the rhizosphere soil of Haloxylon ammodendron.</title>
        <authorList>
            <person name="Li H.-P."/>
            <person name="Gou J.-Y."/>
            <person name="Yao D."/>
            <person name="Han Q.-Q."/>
            <person name="Shao K.-Z."/>
            <person name="Zhao Q."/>
            <person name="Zhang J.-L."/>
        </authorList>
    </citation>
    <scope>NUCLEOTIDE SEQUENCE [LARGE SCALE GENOMIC DNA]</scope>
    <source>
        <strain evidence="4 5">AY-3R</strain>
    </source>
</reference>
<dbReference type="Gene3D" id="3.40.50.720">
    <property type="entry name" value="NAD(P)-binding Rossmann-like Domain"/>
    <property type="match status" value="1"/>
</dbReference>
<dbReference type="InterPro" id="IPR050463">
    <property type="entry name" value="Gfo/Idh/MocA_oxidrdct_glycsds"/>
</dbReference>
<dbReference type="AlphaFoldDB" id="A0A4Q2KPB9"/>
<evidence type="ECO:0000313" key="5">
    <source>
        <dbReference type="Proteomes" id="UP000293623"/>
    </source>
</evidence>
<dbReference type="Proteomes" id="UP000293623">
    <property type="component" value="Unassembled WGS sequence"/>
</dbReference>
<dbReference type="RefSeq" id="WP_129522920.1">
    <property type="nucleotide sequence ID" value="NZ_SDPV01000001.1"/>
</dbReference>
<keyword evidence="5" id="KW-1185">Reference proteome</keyword>
<evidence type="ECO:0000259" key="3">
    <source>
        <dbReference type="Pfam" id="PF22725"/>
    </source>
</evidence>
<dbReference type="InterPro" id="IPR000683">
    <property type="entry name" value="Gfo/Idh/MocA-like_OxRdtase_N"/>
</dbReference>
<sequence>MRPRVGFLGTGWIGRHRMEALIAAGAVEAAAFVEPDDDAASATQAAAPGATRMPDVDTLLEAELDGLVIATPSAMHAPQAIAALERGMAVFCQKPLARNAEETGAVIEAARHADRLLAVDFSYRFTRAVEAIAPIVRSGELGHLFGAELVFHNAYGPDKAWFRNRALSGGGCVIDLGIHLVDLLLWMFDFPEVRTVESHLFAHGERLAPSPDAVEDYATVTLRLAGGAFARLDCSWNHHAGCDADIRFAVFGTEGSVAVENVGGSFYDFAAYRRTGTQARTLVDPLDDWGGRAAVAWAHRLARDRSFDRRCEEALAVAEVVDRIYRGE</sequence>
<protein>
    <submittedName>
        <fullName evidence="4">Gfo/Idh/MocA family oxidoreductase</fullName>
    </submittedName>
</protein>
<dbReference type="OrthoDB" id="9792935at2"/>
<dbReference type="Pfam" id="PF22725">
    <property type="entry name" value="GFO_IDH_MocA_C3"/>
    <property type="match status" value="1"/>
</dbReference>
<evidence type="ECO:0000313" key="4">
    <source>
        <dbReference type="EMBL" id="RXZ65432.1"/>
    </source>
</evidence>
<keyword evidence="1" id="KW-0560">Oxidoreductase</keyword>
<comment type="caution">
    <text evidence="4">The sequence shown here is derived from an EMBL/GenBank/DDBJ whole genome shotgun (WGS) entry which is preliminary data.</text>
</comment>
<dbReference type="PANTHER" id="PTHR43818">
    <property type="entry name" value="BCDNA.GH03377"/>
    <property type="match status" value="1"/>
</dbReference>
<evidence type="ECO:0000259" key="2">
    <source>
        <dbReference type="Pfam" id="PF01408"/>
    </source>
</evidence>
<dbReference type="GO" id="GO:0000166">
    <property type="term" value="F:nucleotide binding"/>
    <property type="evidence" value="ECO:0007669"/>
    <property type="project" value="InterPro"/>
</dbReference>
<dbReference type="GO" id="GO:0016491">
    <property type="term" value="F:oxidoreductase activity"/>
    <property type="evidence" value="ECO:0007669"/>
    <property type="project" value="UniProtKB-KW"/>
</dbReference>